<evidence type="ECO:0000256" key="2">
    <source>
        <dbReference type="SAM" id="MobiDB-lite"/>
    </source>
</evidence>
<feature type="compositionally biased region" description="Basic and acidic residues" evidence="2">
    <location>
        <begin position="616"/>
        <end position="625"/>
    </location>
</feature>
<feature type="transmembrane region" description="Helical" evidence="3">
    <location>
        <begin position="139"/>
        <end position="158"/>
    </location>
</feature>
<reference evidence="5" key="1">
    <citation type="submission" date="2021-01" db="EMBL/GenBank/DDBJ databases">
        <authorList>
            <person name="Corre E."/>
            <person name="Pelletier E."/>
            <person name="Niang G."/>
            <person name="Scheremetjew M."/>
            <person name="Finn R."/>
            <person name="Kale V."/>
            <person name="Holt S."/>
            <person name="Cochrane G."/>
            <person name="Meng A."/>
            <person name="Brown T."/>
            <person name="Cohen L."/>
        </authorList>
    </citation>
    <scope>NUCLEOTIDE SEQUENCE</scope>
    <source>
        <strain evidence="5">GSBS06</strain>
    </source>
</reference>
<keyword evidence="3" id="KW-0472">Membrane</keyword>
<dbReference type="EMBL" id="HBIN01023408">
    <property type="protein sequence ID" value="CAE0448062.1"/>
    <property type="molecule type" value="Transcribed_RNA"/>
</dbReference>
<feature type="compositionally biased region" description="Basic and acidic residues" evidence="2">
    <location>
        <begin position="598"/>
        <end position="607"/>
    </location>
</feature>
<dbReference type="InterPro" id="IPR011992">
    <property type="entry name" value="EF-hand-dom_pair"/>
</dbReference>
<dbReference type="PROSITE" id="PS00018">
    <property type="entry name" value="EF_HAND_1"/>
    <property type="match status" value="1"/>
</dbReference>
<evidence type="ECO:0000313" key="5">
    <source>
        <dbReference type="EMBL" id="CAE0448062.1"/>
    </source>
</evidence>
<dbReference type="SUPFAM" id="SSF47473">
    <property type="entry name" value="EF-hand"/>
    <property type="match status" value="1"/>
</dbReference>
<feature type="region of interest" description="Disordered" evidence="2">
    <location>
        <begin position="561"/>
        <end position="625"/>
    </location>
</feature>
<dbReference type="CDD" id="cd00051">
    <property type="entry name" value="EFh"/>
    <property type="match status" value="1"/>
</dbReference>
<evidence type="ECO:0000259" key="4">
    <source>
        <dbReference type="PROSITE" id="PS50222"/>
    </source>
</evidence>
<keyword evidence="3" id="KW-0812">Transmembrane</keyword>
<feature type="domain" description="EF-hand" evidence="4">
    <location>
        <begin position="476"/>
        <end position="511"/>
    </location>
</feature>
<feature type="transmembrane region" description="Helical" evidence="3">
    <location>
        <begin position="256"/>
        <end position="286"/>
    </location>
</feature>
<dbReference type="Pfam" id="PF13499">
    <property type="entry name" value="EF-hand_7"/>
    <property type="match status" value="1"/>
</dbReference>
<dbReference type="SMART" id="SM00054">
    <property type="entry name" value="EFh"/>
    <property type="match status" value="3"/>
</dbReference>
<protein>
    <recommendedName>
        <fullName evidence="4">EF-hand domain-containing protein</fullName>
    </recommendedName>
</protein>
<keyword evidence="1" id="KW-0106">Calcium</keyword>
<sequence>MLWSTNHSFKKQFFSCYCCFVYVSKKVRILVATEREFFLHAFKCFSVQGEEGKMGNILEKPFNEYSFFYETSDCVLGSNNEGDSSTAVFRFAVYDSFLFQQLFIAILSMIVNIGVVYYHTIHEVHPKYQLRLVRRWCMHIHVISGLTEIIFGFSYWFVPFSLAEEWVTVQCIASFIHCITAYYQAPIVFGVQAFMVPAYIFVITTKWVCAINLFLNPLCYMRNLVLFNVLSVYAWVRVFVGTFLKLKIFMSSHYSVAILMAGAVCLPGAGPAVVLFGIIFIFLYILGLRTIYGKDDWHYLHQLSENTHNPFGNSMFKTLFKGAAGGCPFAFGGTSGGDEEAQKEKNVDSYLRPLFHNIDKAGDGVITIKEMKEFALNVKEPKLYSILSQKFADVAKESVVDQQRGITYKDFKELAHGTVYSHSVNGLAGRMIQIEKTSGQKGNEIKARLVFDIFNRNGQDFLTVQELGVVLLEFGLPSSEIRLLFKMFDTNHDGKLEFAEFMKHFAPLWRFAYQEFARTFREEQELQSRLKSVNNQIQLQLLKEDDRYIKEQQELLEAATRRSLRKAGNHTSGKYLQPSDSDREQIQKLEKAAGFGDSQKKMEKQESFDTLGTEQTMREENFPSI</sequence>
<organism evidence="5">
    <name type="scientific">Aplanochytrium stocchinoi</name>
    <dbReference type="NCBI Taxonomy" id="215587"/>
    <lineage>
        <taxon>Eukaryota</taxon>
        <taxon>Sar</taxon>
        <taxon>Stramenopiles</taxon>
        <taxon>Bigyra</taxon>
        <taxon>Labyrinthulomycetes</taxon>
        <taxon>Thraustochytrida</taxon>
        <taxon>Thraustochytriidae</taxon>
        <taxon>Aplanochytrium</taxon>
    </lineage>
</organism>
<gene>
    <name evidence="5" type="ORF">ASTO00021_LOCUS18026</name>
</gene>
<evidence type="ECO:0000256" key="1">
    <source>
        <dbReference type="ARBA" id="ARBA00022837"/>
    </source>
</evidence>
<feature type="compositionally biased region" description="Basic and acidic residues" evidence="2">
    <location>
        <begin position="580"/>
        <end position="591"/>
    </location>
</feature>
<dbReference type="AlphaFoldDB" id="A0A7S3V2M1"/>
<feature type="transmembrane region" description="Helical" evidence="3">
    <location>
        <begin position="98"/>
        <end position="118"/>
    </location>
</feature>
<feature type="domain" description="EF-hand" evidence="4">
    <location>
        <begin position="346"/>
        <end position="381"/>
    </location>
</feature>
<accession>A0A7S3V2M1</accession>
<feature type="transmembrane region" description="Helical" evidence="3">
    <location>
        <begin position="224"/>
        <end position="244"/>
    </location>
</feature>
<keyword evidence="3" id="KW-1133">Transmembrane helix</keyword>
<dbReference type="InterPro" id="IPR018247">
    <property type="entry name" value="EF_Hand_1_Ca_BS"/>
</dbReference>
<dbReference type="InterPro" id="IPR002048">
    <property type="entry name" value="EF_hand_dom"/>
</dbReference>
<name>A0A7S3V2M1_9STRA</name>
<dbReference type="PROSITE" id="PS50222">
    <property type="entry name" value="EF_HAND_2"/>
    <property type="match status" value="2"/>
</dbReference>
<dbReference type="GO" id="GO:0005509">
    <property type="term" value="F:calcium ion binding"/>
    <property type="evidence" value="ECO:0007669"/>
    <property type="project" value="InterPro"/>
</dbReference>
<dbReference type="Gene3D" id="1.10.238.10">
    <property type="entry name" value="EF-hand"/>
    <property type="match status" value="2"/>
</dbReference>
<proteinExistence type="predicted"/>
<evidence type="ECO:0000256" key="3">
    <source>
        <dbReference type="SAM" id="Phobius"/>
    </source>
</evidence>